<organism evidence="4 5">
    <name type="scientific">Hymenobacter setariae</name>
    <dbReference type="NCBI Taxonomy" id="2594794"/>
    <lineage>
        <taxon>Bacteria</taxon>
        <taxon>Pseudomonadati</taxon>
        <taxon>Bacteroidota</taxon>
        <taxon>Cytophagia</taxon>
        <taxon>Cytophagales</taxon>
        <taxon>Hymenobacteraceae</taxon>
        <taxon>Hymenobacter</taxon>
    </lineage>
</organism>
<comment type="caution">
    <text evidence="4">The sequence shown here is derived from an EMBL/GenBank/DDBJ whole genome shotgun (WGS) entry which is preliminary data.</text>
</comment>
<dbReference type="SUPFAM" id="SSF50242">
    <property type="entry name" value="TIMP-like"/>
    <property type="match status" value="1"/>
</dbReference>
<dbReference type="EMBL" id="VMRJ01000001">
    <property type="protein sequence ID" value="TVT42729.1"/>
    <property type="molecule type" value="Genomic_DNA"/>
</dbReference>
<dbReference type="Proteomes" id="UP000317624">
    <property type="component" value="Unassembled WGS sequence"/>
</dbReference>
<dbReference type="AlphaFoldDB" id="A0A558C1S4"/>
<name>A0A558C1S4_9BACT</name>
<dbReference type="OrthoDB" id="851324at2"/>
<dbReference type="Gene3D" id="2.40.50.120">
    <property type="match status" value="1"/>
</dbReference>
<proteinExistence type="predicted"/>
<sequence length="141" mass="16108">MKYLLVIGLSLGMRVAGACDCLFLTMQQAYRAADYVVRARVIALRDTVHYDLYSNPVRPPFRSGYLPVLRINKLYKGRLSSRQQVYLTAGSGTMCDAYFQQGAEYLLFINKYKGEYTTSTCQRSFLLTDTVSLKEFELLVK</sequence>
<keyword evidence="2" id="KW-0964">Secreted</keyword>
<evidence type="ECO:0000256" key="3">
    <source>
        <dbReference type="SAM" id="SignalP"/>
    </source>
</evidence>
<protein>
    <submittedName>
        <fullName evidence="4">Uncharacterized protein</fullName>
    </submittedName>
</protein>
<dbReference type="GO" id="GO:0005576">
    <property type="term" value="C:extracellular region"/>
    <property type="evidence" value="ECO:0007669"/>
    <property type="project" value="UniProtKB-SubCell"/>
</dbReference>
<feature type="signal peptide" evidence="3">
    <location>
        <begin position="1"/>
        <end position="18"/>
    </location>
</feature>
<reference evidence="4 5" key="1">
    <citation type="submission" date="2019-07" db="EMBL/GenBank/DDBJ databases">
        <title>Hymenobacter sp. straun FUR1 Genome sequencing and assembly.</title>
        <authorList>
            <person name="Chhetri G."/>
        </authorList>
    </citation>
    <scope>NUCLEOTIDE SEQUENCE [LARGE SCALE GENOMIC DNA]</scope>
    <source>
        <strain evidence="4 5">Fur1</strain>
    </source>
</reference>
<accession>A0A558C1S4</accession>
<dbReference type="InterPro" id="IPR008993">
    <property type="entry name" value="TIMP-like_OB-fold"/>
</dbReference>
<evidence type="ECO:0000256" key="1">
    <source>
        <dbReference type="ARBA" id="ARBA00004613"/>
    </source>
</evidence>
<comment type="subcellular location">
    <subcellularLocation>
        <location evidence="1">Secreted</location>
    </subcellularLocation>
</comment>
<gene>
    <name evidence="4" type="ORF">FNT36_01145</name>
</gene>
<dbReference type="InterPro" id="IPR001820">
    <property type="entry name" value="TIMP"/>
</dbReference>
<keyword evidence="3" id="KW-0732">Signal</keyword>
<evidence type="ECO:0000313" key="4">
    <source>
        <dbReference type="EMBL" id="TVT42729.1"/>
    </source>
</evidence>
<feature type="chain" id="PRO_5035155617" evidence="3">
    <location>
        <begin position="19"/>
        <end position="141"/>
    </location>
</feature>
<dbReference type="Pfam" id="PF00965">
    <property type="entry name" value="TIMP"/>
    <property type="match status" value="1"/>
</dbReference>
<evidence type="ECO:0000313" key="5">
    <source>
        <dbReference type="Proteomes" id="UP000317624"/>
    </source>
</evidence>
<keyword evidence="5" id="KW-1185">Reference proteome</keyword>
<dbReference type="GO" id="GO:0008191">
    <property type="term" value="F:metalloendopeptidase inhibitor activity"/>
    <property type="evidence" value="ECO:0007669"/>
    <property type="project" value="InterPro"/>
</dbReference>
<evidence type="ECO:0000256" key="2">
    <source>
        <dbReference type="ARBA" id="ARBA00022525"/>
    </source>
</evidence>